<keyword evidence="1" id="KW-0175">Coiled coil</keyword>
<dbReference type="InterPro" id="IPR029048">
    <property type="entry name" value="HSP70_C_sf"/>
</dbReference>
<dbReference type="OrthoDB" id="2401965at2759"/>
<dbReference type="SUPFAM" id="SSF100934">
    <property type="entry name" value="Heat shock protein 70kD (HSP70), C-terminal subdomain"/>
    <property type="match status" value="1"/>
</dbReference>
<evidence type="ECO:0000313" key="3">
    <source>
        <dbReference type="RefSeq" id="XP_022109134.1"/>
    </source>
</evidence>
<dbReference type="KEGG" id="aplc:110989220"/>
<evidence type="ECO:0000256" key="1">
    <source>
        <dbReference type="SAM" id="Coils"/>
    </source>
</evidence>
<keyword evidence="2" id="KW-1185">Reference proteome</keyword>
<accession>A0A8B7ZUP1</accession>
<name>A0A8B7ZUP1_ACAPL</name>
<feature type="coiled-coil region" evidence="1">
    <location>
        <begin position="18"/>
        <end position="49"/>
    </location>
</feature>
<dbReference type="Proteomes" id="UP000694845">
    <property type="component" value="Unplaced"/>
</dbReference>
<evidence type="ECO:0000313" key="2">
    <source>
        <dbReference type="Proteomes" id="UP000694845"/>
    </source>
</evidence>
<organism evidence="2 3">
    <name type="scientific">Acanthaster planci</name>
    <name type="common">Crown-of-thorns starfish</name>
    <dbReference type="NCBI Taxonomy" id="133434"/>
    <lineage>
        <taxon>Eukaryota</taxon>
        <taxon>Metazoa</taxon>
        <taxon>Echinodermata</taxon>
        <taxon>Eleutherozoa</taxon>
        <taxon>Asterozoa</taxon>
        <taxon>Asteroidea</taxon>
        <taxon>Valvatacea</taxon>
        <taxon>Valvatida</taxon>
        <taxon>Acanthasteridae</taxon>
        <taxon>Acanthaster</taxon>
    </lineage>
</organism>
<sequence>MADAVAAQLKILQDKAKKRDVQSRIDIVKQELREKQKEHLEKIAAIAEAHRLYKGDDAQRDRINAKLALESFAYAMNAIFQNENLKDKISSEDKQTILDKCKEVFDWLNSNQVAEKEEFEGRQRELEEICNSILTK</sequence>
<gene>
    <name evidence="3" type="primary">LOC110989220</name>
</gene>
<dbReference type="RefSeq" id="XP_022109134.1">
    <property type="nucleotide sequence ID" value="XM_022253442.1"/>
</dbReference>
<protein>
    <submittedName>
        <fullName evidence="3">Allergen MAG29-like isoform X1</fullName>
    </submittedName>
</protein>
<reference evidence="3" key="1">
    <citation type="submission" date="2025-08" db="UniProtKB">
        <authorList>
            <consortium name="RefSeq"/>
        </authorList>
    </citation>
    <scope>IDENTIFICATION</scope>
</reference>
<proteinExistence type="predicted"/>
<dbReference type="AlphaFoldDB" id="A0A8B7ZUP1"/>
<dbReference type="Gene3D" id="1.20.1270.10">
    <property type="match status" value="1"/>
</dbReference>
<dbReference type="GeneID" id="110989220"/>